<dbReference type="PANTHER" id="PTHR34276:SF1">
    <property type="entry name" value="MINI-RIBONUCLEASE 3"/>
    <property type="match status" value="1"/>
</dbReference>
<dbReference type="EC" id="3.1.26.-" evidence="4"/>
<reference evidence="6 7" key="1">
    <citation type="submission" date="2019-07" db="EMBL/GenBank/DDBJ databases">
        <title>Genome sequence of Acholeplasma laidlawii strain with increased resistance to erythromycin.</title>
        <authorList>
            <person name="Medvedeva E.S."/>
            <person name="Baranova N.B."/>
            <person name="Siniagina M.N."/>
            <person name="Mouzykantov A."/>
            <person name="Chernova O.A."/>
            <person name="Chernov V.M."/>
        </authorList>
    </citation>
    <scope>NUCLEOTIDE SEQUENCE [LARGE SCALE GENOMIC DNA]</scope>
    <source>
        <strain evidence="6 7">PG8REry</strain>
    </source>
</reference>
<dbReference type="GO" id="GO:0004525">
    <property type="term" value="F:ribonuclease III activity"/>
    <property type="evidence" value="ECO:0007669"/>
    <property type="project" value="InterPro"/>
</dbReference>
<keyword evidence="4" id="KW-0694">RNA-binding</keyword>
<dbReference type="PANTHER" id="PTHR34276">
    <property type="entry name" value="MINI-RIBONUCLEASE 3"/>
    <property type="match status" value="1"/>
</dbReference>
<feature type="active site" evidence="4">
    <location>
        <position position="11"/>
    </location>
</feature>
<dbReference type="PIRSF" id="PIRSF005520">
    <property type="entry name" value="UCP005520"/>
    <property type="match status" value="1"/>
</dbReference>
<evidence type="ECO:0000256" key="2">
    <source>
        <dbReference type="ARBA" id="ARBA00022759"/>
    </source>
</evidence>
<gene>
    <name evidence="4" type="primary">mrnC</name>
    <name evidence="6" type="ORF">FNV44_04930</name>
</gene>
<keyword evidence="4" id="KW-0460">Magnesium</keyword>
<dbReference type="AlphaFoldDB" id="A0A553IJK8"/>
<evidence type="ECO:0000256" key="1">
    <source>
        <dbReference type="ARBA" id="ARBA00022722"/>
    </source>
</evidence>
<comment type="subunit">
    <text evidence="4">Homodimer.</text>
</comment>
<dbReference type="OMA" id="VYEVYIR"/>
<keyword evidence="4" id="KW-0690">Ribosome biogenesis</keyword>
<dbReference type="InterPro" id="IPR008226">
    <property type="entry name" value="Mini3_fam"/>
</dbReference>
<dbReference type="EMBL" id="VKID01000001">
    <property type="protein sequence ID" value="TRY00400.1"/>
    <property type="molecule type" value="Genomic_DNA"/>
</dbReference>
<dbReference type="GO" id="GO:0006364">
    <property type="term" value="P:rRNA processing"/>
    <property type="evidence" value="ECO:0007669"/>
    <property type="project" value="UniProtKB-UniRule"/>
</dbReference>
<evidence type="ECO:0000259" key="5">
    <source>
        <dbReference type="Pfam" id="PF00636"/>
    </source>
</evidence>
<protein>
    <recommendedName>
        <fullName evidence="4">Mini-ribonuclease 3</fullName>
        <shortName evidence="4">Mini-3</shortName>
        <shortName evidence="4">Mini-RNase 3</shortName>
        <ecNumber evidence="4">3.1.26.-</ecNumber>
    </recommendedName>
    <alternativeName>
        <fullName evidence="4">Mini-RNase III</fullName>
        <shortName evidence="4">Mini-III</shortName>
    </alternativeName>
</protein>
<dbReference type="GO" id="GO:0019843">
    <property type="term" value="F:rRNA binding"/>
    <property type="evidence" value="ECO:0007669"/>
    <property type="project" value="UniProtKB-UniRule"/>
</dbReference>
<evidence type="ECO:0000313" key="6">
    <source>
        <dbReference type="EMBL" id="TRY00400.1"/>
    </source>
</evidence>
<dbReference type="Proteomes" id="UP000315938">
    <property type="component" value="Unassembled WGS sequence"/>
</dbReference>
<dbReference type="SMR" id="A0A553IJK8"/>
<dbReference type="InterPro" id="IPR000999">
    <property type="entry name" value="RNase_III_dom"/>
</dbReference>
<keyword evidence="1 4" id="KW-0540">Nuclease</keyword>
<comment type="similarity">
    <text evidence="4">Belongs to the MrnC RNase family.</text>
</comment>
<dbReference type="GeneID" id="41338342"/>
<evidence type="ECO:0000313" key="7">
    <source>
        <dbReference type="Proteomes" id="UP000315938"/>
    </source>
</evidence>
<evidence type="ECO:0000256" key="4">
    <source>
        <dbReference type="HAMAP-Rule" id="MF_01468"/>
    </source>
</evidence>
<comment type="caution">
    <text evidence="6">The sequence shown here is derived from an EMBL/GenBank/DDBJ whole genome shotgun (WGS) entry which is preliminary data.</text>
</comment>
<sequence length="125" mass="14203">MNGLALAYLGDAYYELEIRKYLITQGIRNVGKLHTEKVRLASNEAQASIMNYFLSLEILSEEEIDAYKKGRNKSHNSRKQMDMVTYQQATGFESLIGYLSIIDEQRAKDLINLGITFIKQGGYNG</sequence>
<evidence type="ECO:0000256" key="3">
    <source>
        <dbReference type="ARBA" id="ARBA00022801"/>
    </source>
</evidence>
<comment type="subcellular location">
    <subcellularLocation>
        <location evidence="4">Cytoplasm</location>
    </subcellularLocation>
</comment>
<dbReference type="Gene3D" id="1.10.1520.10">
    <property type="entry name" value="Ribonuclease III domain"/>
    <property type="match status" value="1"/>
</dbReference>
<name>A0A553IJK8_ACHLA</name>
<feature type="domain" description="RNase III" evidence="5">
    <location>
        <begin position="5"/>
        <end position="101"/>
    </location>
</feature>
<keyword evidence="2 4" id="KW-0255">Endonuclease</keyword>
<comment type="cofactor">
    <cofactor evidence="4">
        <name>Mg(2+)</name>
        <dbReference type="ChEBI" id="CHEBI:18420"/>
    </cofactor>
</comment>
<keyword evidence="4" id="KW-0699">rRNA-binding</keyword>
<dbReference type="GO" id="GO:0005737">
    <property type="term" value="C:cytoplasm"/>
    <property type="evidence" value="ECO:0007669"/>
    <property type="project" value="UniProtKB-SubCell"/>
</dbReference>
<keyword evidence="4" id="KW-0698">rRNA processing</keyword>
<organism evidence="6 7">
    <name type="scientific">Acholeplasma laidlawii</name>
    <dbReference type="NCBI Taxonomy" id="2148"/>
    <lineage>
        <taxon>Bacteria</taxon>
        <taxon>Bacillati</taxon>
        <taxon>Mycoplasmatota</taxon>
        <taxon>Mollicutes</taxon>
        <taxon>Acholeplasmatales</taxon>
        <taxon>Acholeplasmataceae</taxon>
        <taxon>Acholeplasma</taxon>
    </lineage>
</organism>
<dbReference type="InterPro" id="IPR036389">
    <property type="entry name" value="RNase_III_sf"/>
</dbReference>
<accession>A0A553IJK8</accession>
<keyword evidence="4" id="KW-0963">Cytoplasm</keyword>
<dbReference type="SUPFAM" id="SSF69065">
    <property type="entry name" value="RNase III domain-like"/>
    <property type="match status" value="1"/>
</dbReference>
<proteinExistence type="inferred from homology"/>
<dbReference type="HAMAP" id="MF_01468">
    <property type="entry name" value="RNase_Mini_III"/>
    <property type="match status" value="1"/>
</dbReference>
<keyword evidence="3 4" id="KW-0378">Hydrolase</keyword>
<dbReference type="RefSeq" id="WP_012242101.1">
    <property type="nucleotide sequence ID" value="NZ_JACAOE010000001.1"/>
</dbReference>
<comment type="function">
    <text evidence="4">Involved in correct processing of both the 5' and 3' ends of 23S rRNA precursor. Processes 30S rRNA precursor transcript even in absence of ribonuclease 3 (Rnc); Rnc processes 30S rRNA into smaller rRNA precursors.</text>
</comment>
<dbReference type="Pfam" id="PF00636">
    <property type="entry name" value="Ribonuclease_3"/>
    <property type="match status" value="1"/>
</dbReference>